<dbReference type="PROSITE" id="PS50088">
    <property type="entry name" value="ANK_REPEAT"/>
    <property type="match status" value="3"/>
</dbReference>
<evidence type="ECO:0000256" key="1">
    <source>
        <dbReference type="ARBA" id="ARBA00022737"/>
    </source>
</evidence>
<feature type="repeat" description="ANK" evidence="3">
    <location>
        <begin position="164"/>
        <end position="196"/>
    </location>
</feature>
<dbReference type="STRING" id="1754192.A0A1Y1WSH7"/>
<accession>A0A1Y1WSH7</accession>
<dbReference type="Pfam" id="PF12796">
    <property type="entry name" value="Ank_2"/>
    <property type="match status" value="2"/>
</dbReference>
<dbReference type="InterPro" id="IPR002110">
    <property type="entry name" value="Ankyrin_rpt"/>
</dbReference>
<dbReference type="SMART" id="SM00248">
    <property type="entry name" value="ANK"/>
    <property type="match status" value="6"/>
</dbReference>
<dbReference type="SUPFAM" id="SSF48403">
    <property type="entry name" value="Ankyrin repeat"/>
    <property type="match status" value="1"/>
</dbReference>
<dbReference type="OrthoDB" id="2118844at2759"/>
<sequence>LHRACEKGFKIKVKIFLDYGDDLNLLDNFNNTPLHYACTYNMIDVANILLQNPKIDVDIKCCQSRITPFLCAAYNKNIEMMELLLEYGANINACDINGSSALFNLCKDENKNIFQFLLNHNINVKIQDKSGMTILHSIAIANQKELMQLILDYDPSIVDYQDIYGKTALHYAAMNNYRDIIILLLKNKASVKIKDKKNYTAID</sequence>
<keyword evidence="2 3" id="KW-0040">ANK repeat</keyword>
<dbReference type="InterPro" id="IPR036770">
    <property type="entry name" value="Ankyrin_rpt-contain_sf"/>
</dbReference>
<feature type="non-terminal residue" evidence="4">
    <location>
        <position position="203"/>
    </location>
</feature>
<reference evidence="4 5" key="1">
    <citation type="submission" date="2016-08" db="EMBL/GenBank/DDBJ databases">
        <title>A Parts List for Fungal Cellulosomes Revealed by Comparative Genomics.</title>
        <authorList>
            <consortium name="DOE Joint Genome Institute"/>
            <person name="Haitjema C.H."/>
            <person name="Gilmore S.P."/>
            <person name="Henske J.K."/>
            <person name="Solomon K.V."/>
            <person name="De Groot R."/>
            <person name="Kuo A."/>
            <person name="Mondo S.J."/>
            <person name="Salamov A.A."/>
            <person name="Labutti K."/>
            <person name="Zhao Z."/>
            <person name="Chiniquy J."/>
            <person name="Barry K."/>
            <person name="Brewer H.M."/>
            <person name="Purvine S.O."/>
            <person name="Wright A.T."/>
            <person name="Boxma B."/>
            <person name="Van Alen T."/>
            <person name="Hackstein J.H."/>
            <person name="Baker S.E."/>
            <person name="Grigoriev I.V."/>
            <person name="O'Malley M.A."/>
        </authorList>
    </citation>
    <scope>NUCLEOTIDE SEQUENCE [LARGE SCALE GENOMIC DNA]</scope>
    <source>
        <strain evidence="4 5">S4</strain>
    </source>
</reference>
<evidence type="ECO:0000256" key="3">
    <source>
        <dbReference type="PROSITE-ProRule" id="PRU00023"/>
    </source>
</evidence>
<dbReference type="PANTHER" id="PTHR24126">
    <property type="entry name" value="ANKYRIN REPEAT, PH AND SEC7 DOMAIN CONTAINING PROTEIN SECG-RELATED"/>
    <property type="match status" value="1"/>
</dbReference>
<gene>
    <name evidence="4" type="ORF">BCR32DRAFT_181909</name>
</gene>
<feature type="repeat" description="ANK" evidence="3">
    <location>
        <begin position="1"/>
        <end position="28"/>
    </location>
</feature>
<dbReference type="PROSITE" id="PS50297">
    <property type="entry name" value="ANK_REP_REGION"/>
    <property type="match status" value="2"/>
</dbReference>
<dbReference type="AlphaFoldDB" id="A0A1Y1WSH7"/>
<keyword evidence="5" id="KW-1185">Reference proteome</keyword>
<dbReference type="EMBL" id="MCFG01000310">
    <property type="protein sequence ID" value="ORX76248.1"/>
    <property type="molecule type" value="Genomic_DNA"/>
</dbReference>
<dbReference type="Pfam" id="PF00023">
    <property type="entry name" value="Ank"/>
    <property type="match status" value="1"/>
</dbReference>
<feature type="non-terminal residue" evidence="4">
    <location>
        <position position="1"/>
    </location>
</feature>
<proteinExistence type="predicted"/>
<dbReference type="Gene3D" id="1.25.40.20">
    <property type="entry name" value="Ankyrin repeat-containing domain"/>
    <property type="match status" value="2"/>
</dbReference>
<organism evidence="4 5">
    <name type="scientific">Anaeromyces robustus</name>
    <dbReference type="NCBI Taxonomy" id="1754192"/>
    <lineage>
        <taxon>Eukaryota</taxon>
        <taxon>Fungi</taxon>
        <taxon>Fungi incertae sedis</taxon>
        <taxon>Chytridiomycota</taxon>
        <taxon>Chytridiomycota incertae sedis</taxon>
        <taxon>Neocallimastigomycetes</taxon>
        <taxon>Neocallimastigales</taxon>
        <taxon>Neocallimastigaceae</taxon>
        <taxon>Anaeromyces</taxon>
    </lineage>
</organism>
<feature type="repeat" description="ANK" evidence="3">
    <location>
        <begin position="64"/>
        <end position="96"/>
    </location>
</feature>
<evidence type="ECO:0000313" key="4">
    <source>
        <dbReference type="EMBL" id="ORX76248.1"/>
    </source>
</evidence>
<evidence type="ECO:0000256" key="2">
    <source>
        <dbReference type="ARBA" id="ARBA00023043"/>
    </source>
</evidence>
<keyword evidence="1" id="KW-0677">Repeat</keyword>
<evidence type="ECO:0000313" key="5">
    <source>
        <dbReference type="Proteomes" id="UP000193944"/>
    </source>
</evidence>
<dbReference type="PRINTS" id="PR01415">
    <property type="entry name" value="ANKYRIN"/>
</dbReference>
<name>A0A1Y1WSH7_9FUNG</name>
<comment type="caution">
    <text evidence="4">The sequence shown here is derived from an EMBL/GenBank/DDBJ whole genome shotgun (WGS) entry which is preliminary data.</text>
</comment>
<reference evidence="4 5" key="2">
    <citation type="submission" date="2016-08" db="EMBL/GenBank/DDBJ databases">
        <title>Pervasive Adenine N6-methylation of Active Genes in Fungi.</title>
        <authorList>
            <consortium name="DOE Joint Genome Institute"/>
            <person name="Mondo S.J."/>
            <person name="Dannebaum R.O."/>
            <person name="Kuo R.C."/>
            <person name="Labutti K."/>
            <person name="Haridas S."/>
            <person name="Kuo A."/>
            <person name="Salamov A."/>
            <person name="Ahrendt S.R."/>
            <person name="Lipzen A."/>
            <person name="Sullivan W."/>
            <person name="Andreopoulos W.B."/>
            <person name="Clum A."/>
            <person name="Lindquist E."/>
            <person name="Daum C."/>
            <person name="Ramamoorthy G.K."/>
            <person name="Gryganskyi A."/>
            <person name="Culley D."/>
            <person name="Magnuson J.K."/>
            <person name="James T.Y."/>
            <person name="O'Malley M.A."/>
            <person name="Stajich J.E."/>
            <person name="Spatafora J.W."/>
            <person name="Visel A."/>
            <person name="Grigoriev I.V."/>
        </authorList>
    </citation>
    <scope>NUCLEOTIDE SEQUENCE [LARGE SCALE GENOMIC DNA]</scope>
    <source>
        <strain evidence="4 5">S4</strain>
    </source>
</reference>
<protein>
    <submittedName>
        <fullName evidence="4">Ankyrin</fullName>
    </submittedName>
</protein>
<dbReference type="Proteomes" id="UP000193944">
    <property type="component" value="Unassembled WGS sequence"/>
</dbReference>